<gene>
    <name evidence="2" type="ORF">HHI36_007391</name>
</gene>
<protein>
    <submittedName>
        <fullName evidence="2">Uncharacterized protein</fullName>
    </submittedName>
</protein>
<dbReference type="Proteomes" id="UP001516400">
    <property type="component" value="Unassembled WGS sequence"/>
</dbReference>
<feature type="compositionally biased region" description="Basic and acidic residues" evidence="1">
    <location>
        <begin position="56"/>
        <end position="67"/>
    </location>
</feature>
<reference evidence="2 3" key="1">
    <citation type="journal article" date="2021" name="BMC Biol.">
        <title>Horizontally acquired antibacterial genes associated with adaptive radiation of ladybird beetles.</title>
        <authorList>
            <person name="Li H.S."/>
            <person name="Tang X.F."/>
            <person name="Huang Y.H."/>
            <person name="Xu Z.Y."/>
            <person name="Chen M.L."/>
            <person name="Du X.Y."/>
            <person name="Qiu B.Y."/>
            <person name="Chen P.T."/>
            <person name="Zhang W."/>
            <person name="Slipinski A."/>
            <person name="Escalona H.E."/>
            <person name="Waterhouse R.M."/>
            <person name="Zwick A."/>
            <person name="Pang H."/>
        </authorList>
    </citation>
    <scope>NUCLEOTIDE SEQUENCE [LARGE SCALE GENOMIC DNA]</scope>
    <source>
        <strain evidence="2">SYSU2018</strain>
    </source>
</reference>
<dbReference type="AlphaFoldDB" id="A0ABD2MPW9"/>
<evidence type="ECO:0000313" key="2">
    <source>
        <dbReference type="EMBL" id="KAL3268267.1"/>
    </source>
</evidence>
<evidence type="ECO:0000256" key="1">
    <source>
        <dbReference type="SAM" id="MobiDB-lite"/>
    </source>
</evidence>
<comment type="caution">
    <text evidence="2">The sequence shown here is derived from an EMBL/GenBank/DDBJ whole genome shotgun (WGS) entry which is preliminary data.</text>
</comment>
<accession>A0ABD2MPW9</accession>
<dbReference type="EMBL" id="JABFTP020000021">
    <property type="protein sequence ID" value="KAL3268267.1"/>
    <property type="molecule type" value="Genomic_DNA"/>
</dbReference>
<feature type="compositionally biased region" description="Low complexity" evidence="1">
    <location>
        <begin position="42"/>
        <end position="54"/>
    </location>
</feature>
<keyword evidence="3" id="KW-1185">Reference proteome</keyword>
<evidence type="ECO:0000313" key="3">
    <source>
        <dbReference type="Proteomes" id="UP001516400"/>
    </source>
</evidence>
<proteinExistence type="predicted"/>
<organism evidence="2 3">
    <name type="scientific">Cryptolaemus montrouzieri</name>
    <dbReference type="NCBI Taxonomy" id="559131"/>
    <lineage>
        <taxon>Eukaryota</taxon>
        <taxon>Metazoa</taxon>
        <taxon>Ecdysozoa</taxon>
        <taxon>Arthropoda</taxon>
        <taxon>Hexapoda</taxon>
        <taxon>Insecta</taxon>
        <taxon>Pterygota</taxon>
        <taxon>Neoptera</taxon>
        <taxon>Endopterygota</taxon>
        <taxon>Coleoptera</taxon>
        <taxon>Polyphaga</taxon>
        <taxon>Cucujiformia</taxon>
        <taxon>Coccinelloidea</taxon>
        <taxon>Coccinellidae</taxon>
        <taxon>Scymninae</taxon>
        <taxon>Scymnini</taxon>
        <taxon>Cryptolaemus</taxon>
    </lineage>
</organism>
<sequence length="67" mass="7619">MKMNRHRNPKKITYAELVAEAGNIHIDEVARSSDSDSDDSENNSTEDPFRNSDNSSDDRDYEASLEK</sequence>
<feature type="region of interest" description="Disordered" evidence="1">
    <location>
        <begin position="27"/>
        <end position="67"/>
    </location>
</feature>
<name>A0ABD2MPW9_9CUCU</name>